<feature type="non-terminal residue" evidence="1">
    <location>
        <position position="1"/>
    </location>
</feature>
<feature type="non-terminal residue" evidence="1">
    <location>
        <position position="123"/>
    </location>
</feature>
<evidence type="ECO:0000313" key="2">
    <source>
        <dbReference type="Proteomes" id="UP000789920"/>
    </source>
</evidence>
<proteinExistence type="predicted"/>
<protein>
    <submittedName>
        <fullName evidence="1">790_t:CDS:1</fullName>
    </submittedName>
</protein>
<accession>A0ACA9RL86</accession>
<comment type="caution">
    <text evidence="1">The sequence shown here is derived from an EMBL/GenBank/DDBJ whole genome shotgun (WGS) entry which is preliminary data.</text>
</comment>
<reference evidence="1" key="1">
    <citation type="submission" date="2021-06" db="EMBL/GenBank/DDBJ databases">
        <authorList>
            <person name="Kallberg Y."/>
            <person name="Tangrot J."/>
            <person name="Rosling A."/>
        </authorList>
    </citation>
    <scope>NUCLEOTIDE SEQUENCE</scope>
    <source>
        <strain evidence="1">MA461A</strain>
    </source>
</reference>
<evidence type="ECO:0000313" key="1">
    <source>
        <dbReference type="EMBL" id="CAG8799452.1"/>
    </source>
</evidence>
<dbReference type="EMBL" id="CAJVQC010059105">
    <property type="protein sequence ID" value="CAG8799452.1"/>
    <property type="molecule type" value="Genomic_DNA"/>
</dbReference>
<organism evidence="1 2">
    <name type="scientific">Racocetra persica</name>
    <dbReference type="NCBI Taxonomy" id="160502"/>
    <lineage>
        <taxon>Eukaryota</taxon>
        <taxon>Fungi</taxon>
        <taxon>Fungi incertae sedis</taxon>
        <taxon>Mucoromycota</taxon>
        <taxon>Glomeromycotina</taxon>
        <taxon>Glomeromycetes</taxon>
        <taxon>Diversisporales</taxon>
        <taxon>Gigasporaceae</taxon>
        <taxon>Racocetra</taxon>
    </lineage>
</organism>
<sequence length="123" mass="14396">SRDQEVHYRSPIHQYINLADNKETTSTNHWDILLNNTSIRGALANYLQAQTSLGITPQSIAQAEQEKRNRQQNQFWMQYFAQPAFAEETEFQKEKLNSQEVYTIGQLELEEEHLLTSEDHVET</sequence>
<gene>
    <name evidence="1" type="ORF">RPERSI_LOCUS20726</name>
</gene>
<dbReference type="Proteomes" id="UP000789920">
    <property type="component" value="Unassembled WGS sequence"/>
</dbReference>
<keyword evidence="2" id="KW-1185">Reference proteome</keyword>
<name>A0ACA9RL86_9GLOM</name>